<dbReference type="Proteomes" id="UP000284824">
    <property type="component" value="Unassembled WGS sequence"/>
</dbReference>
<dbReference type="InterPro" id="IPR011050">
    <property type="entry name" value="Pectin_lyase_fold/virulence"/>
</dbReference>
<name>A0A438MJ81_9ACTN</name>
<dbReference type="InterPro" id="IPR012334">
    <property type="entry name" value="Pectin_lyas_fold"/>
</dbReference>
<evidence type="ECO:0000256" key="1">
    <source>
        <dbReference type="ARBA" id="ARBA00008834"/>
    </source>
</evidence>
<organism evidence="5 6">
    <name type="scientific">Nonomuraea polychroma</name>
    <dbReference type="NCBI Taxonomy" id="46176"/>
    <lineage>
        <taxon>Bacteria</taxon>
        <taxon>Bacillati</taxon>
        <taxon>Actinomycetota</taxon>
        <taxon>Actinomycetes</taxon>
        <taxon>Streptosporangiales</taxon>
        <taxon>Streptosporangiaceae</taxon>
        <taxon>Nonomuraea</taxon>
    </lineage>
</organism>
<dbReference type="PANTHER" id="PTHR31339:SF9">
    <property type="entry name" value="PLASMIN AND FIBRONECTIN-BINDING PROTEIN A"/>
    <property type="match status" value="1"/>
</dbReference>
<sequence>MRPRPPGLAGYYRMAAVAATLLVTVAMTALVMPHAAKAAPAALQVYPVASIYPASVDYRLMVNGQTVPVMRYAGYDIAQFAMGAGTATIAVTKINNTAIGSYSISPAKLNLAASVSGPTLTFTVPNDEYLIVKVDGRPRLVIAIDPAETDRPPSNGTGIFNVRSAPYSAQPGTAYSTVAFQNALNDAAAWGTANGRQGTVYVPAGVYTVGNLYLRSDLAFYLEPGAVLRYTGERAHYAAHSHKDSQQRDLTWFISTRYSTRNISIYGRGVIDGNGMASLAPGNLGVNLLVPIYTDRFTLDGITLRESSSWALMPTRSSNMTFRNLKMFNRFDMGENDGIDVIESTDVTVTHAIGIGLDDPFTTKTWGSDVDLFRNVPGDPRPLDGVVFDDLVSWTYCYGIKVGQGVVQPQSNVTFRRVVVYDAAVGIGVHHKYGAASATNIRFEDVDIERLSFTNDSNRTWLALWIGANLGVGPIDQVRVADVRVRDAGTTPARINGQPGAPITGVTLDHVVMPGSTSPATTLQQMNLTNLSHHGPITIIS</sequence>
<accession>A0A438MJ81</accession>
<evidence type="ECO:0000256" key="4">
    <source>
        <dbReference type="RuleBase" id="RU361169"/>
    </source>
</evidence>
<dbReference type="SUPFAM" id="SSF51126">
    <property type="entry name" value="Pectin lyase-like"/>
    <property type="match status" value="1"/>
</dbReference>
<dbReference type="InterPro" id="IPR000743">
    <property type="entry name" value="Glyco_hydro_28"/>
</dbReference>
<dbReference type="InterPro" id="IPR051801">
    <property type="entry name" value="GH28_Enzymes"/>
</dbReference>
<evidence type="ECO:0000313" key="5">
    <source>
        <dbReference type="EMBL" id="RVX45972.1"/>
    </source>
</evidence>
<keyword evidence="3 4" id="KW-0326">Glycosidase</keyword>
<keyword evidence="2 4" id="KW-0378">Hydrolase</keyword>
<dbReference type="OrthoDB" id="4215965at2"/>
<comment type="similarity">
    <text evidence="1 4">Belongs to the glycosyl hydrolase 28 family.</text>
</comment>
<dbReference type="Gene3D" id="2.160.20.10">
    <property type="entry name" value="Single-stranded right-handed beta-helix, Pectin lyase-like"/>
    <property type="match status" value="1"/>
</dbReference>
<proteinExistence type="inferred from homology"/>
<evidence type="ECO:0000313" key="6">
    <source>
        <dbReference type="Proteomes" id="UP000284824"/>
    </source>
</evidence>
<evidence type="ECO:0000256" key="2">
    <source>
        <dbReference type="ARBA" id="ARBA00022801"/>
    </source>
</evidence>
<reference evidence="5 6" key="1">
    <citation type="submission" date="2019-01" db="EMBL/GenBank/DDBJ databases">
        <title>Sequencing the genomes of 1000 actinobacteria strains.</title>
        <authorList>
            <person name="Klenk H.-P."/>
        </authorList>
    </citation>
    <scope>NUCLEOTIDE SEQUENCE [LARGE SCALE GENOMIC DNA]</scope>
    <source>
        <strain evidence="5 6">DSM 43925</strain>
    </source>
</reference>
<dbReference type="AlphaFoldDB" id="A0A438MJ81"/>
<dbReference type="PANTHER" id="PTHR31339">
    <property type="entry name" value="PECTIN LYASE-RELATED"/>
    <property type="match status" value="1"/>
</dbReference>
<keyword evidence="6" id="KW-1185">Reference proteome</keyword>
<comment type="caution">
    <text evidence="5">The sequence shown here is derived from an EMBL/GenBank/DDBJ whole genome shotgun (WGS) entry which is preliminary data.</text>
</comment>
<dbReference type="EMBL" id="SAUN01000001">
    <property type="protein sequence ID" value="RVX45972.1"/>
    <property type="molecule type" value="Genomic_DNA"/>
</dbReference>
<gene>
    <name evidence="5" type="ORF">EDD27_8811</name>
</gene>
<dbReference type="GO" id="GO:0005975">
    <property type="term" value="P:carbohydrate metabolic process"/>
    <property type="evidence" value="ECO:0007669"/>
    <property type="project" value="InterPro"/>
</dbReference>
<protein>
    <submittedName>
        <fullName evidence="5">Polygalacturonase</fullName>
    </submittedName>
</protein>
<dbReference type="Pfam" id="PF00295">
    <property type="entry name" value="Glyco_hydro_28"/>
    <property type="match status" value="1"/>
</dbReference>
<evidence type="ECO:0000256" key="3">
    <source>
        <dbReference type="ARBA" id="ARBA00023295"/>
    </source>
</evidence>
<dbReference type="GO" id="GO:0004650">
    <property type="term" value="F:polygalacturonase activity"/>
    <property type="evidence" value="ECO:0007669"/>
    <property type="project" value="InterPro"/>
</dbReference>